<dbReference type="EMBL" id="GL698532">
    <property type="protein sequence ID" value="EFY87146.1"/>
    <property type="molecule type" value="Genomic_DNA"/>
</dbReference>
<feature type="compositionally biased region" description="Polar residues" evidence="1">
    <location>
        <begin position="425"/>
        <end position="434"/>
    </location>
</feature>
<evidence type="ECO:0000256" key="1">
    <source>
        <dbReference type="SAM" id="MobiDB-lite"/>
    </source>
</evidence>
<dbReference type="InParanoid" id="E9EAC5"/>
<dbReference type="HOGENOM" id="CLU_047035_0_0_1"/>
<dbReference type="OrthoDB" id="5421765at2759"/>
<dbReference type="AlphaFoldDB" id="E9EAC5"/>
<dbReference type="eggNOG" id="ENOG502TF97">
    <property type="taxonomic scope" value="Eukaryota"/>
</dbReference>
<reference evidence="2 3" key="1">
    <citation type="journal article" date="2011" name="PLoS Genet.">
        <title>Genome sequencing and comparative transcriptomics of the model entomopathogenic fungi Metarhizium anisopliae and M. acridum.</title>
        <authorList>
            <person name="Gao Q."/>
            <person name="Jin K."/>
            <person name="Ying S.H."/>
            <person name="Zhang Y."/>
            <person name="Xiao G."/>
            <person name="Shang Y."/>
            <person name="Duan Z."/>
            <person name="Hu X."/>
            <person name="Xie X.Q."/>
            <person name="Zhou G."/>
            <person name="Peng G."/>
            <person name="Luo Z."/>
            <person name="Huang W."/>
            <person name="Wang B."/>
            <person name="Fang W."/>
            <person name="Wang S."/>
            <person name="Zhong Y."/>
            <person name="Ma L.J."/>
            <person name="St Leger R.J."/>
            <person name="Zhao G.P."/>
            <person name="Pei Y."/>
            <person name="Feng M.G."/>
            <person name="Xia Y."/>
            <person name="Wang C."/>
        </authorList>
    </citation>
    <scope>NUCLEOTIDE SEQUENCE [LARGE SCALE GENOMIC DNA]</scope>
    <source>
        <strain evidence="2 3">CQMa 102</strain>
    </source>
</reference>
<organism evidence="3">
    <name type="scientific">Metarhizium acridum (strain CQMa 102)</name>
    <dbReference type="NCBI Taxonomy" id="655827"/>
    <lineage>
        <taxon>Eukaryota</taxon>
        <taxon>Fungi</taxon>
        <taxon>Dikarya</taxon>
        <taxon>Ascomycota</taxon>
        <taxon>Pezizomycotina</taxon>
        <taxon>Sordariomycetes</taxon>
        <taxon>Hypocreomycetidae</taxon>
        <taxon>Hypocreales</taxon>
        <taxon>Clavicipitaceae</taxon>
        <taxon>Metarhizium</taxon>
    </lineage>
</organism>
<keyword evidence="3" id="KW-1185">Reference proteome</keyword>
<evidence type="ECO:0000313" key="3">
    <source>
        <dbReference type="Proteomes" id="UP000002499"/>
    </source>
</evidence>
<feature type="region of interest" description="Disordered" evidence="1">
    <location>
        <begin position="422"/>
        <end position="442"/>
    </location>
</feature>
<accession>E9EAC5</accession>
<evidence type="ECO:0000313" key="2">
    <source>
        <dbReference type="EMBL" id="EFY87146.1"/>
    </source>
</evidence>
<proteinExistence type="predicted"/>
<dbReference type="Proteomes" id="UP000002499">
    <property type="component" value="Unassembled WGS sequence"/>
</dbReference>
<sequence>MTTTTVYFPITLSESAVAVWTPEASQTVPAGSTYPGSFPTSCPVLIDGSKSPVIGTAVSPTVVADTTFAASQPVSMTISYRCEYNVTEVMSTTATKVLESSTNVTSKNTTAALLGYYFMRRRTACRIRERIQQENCRLREEKIIPGERVAFTHRMKGFLLQGAHFCWGDIQKDFKPLDVGFWEFVRLGLDCQKVLPNSVSLNKSLETLGLSEDARNLICELLTEPRTRRIAMRHVLVWAVFSNLDIRSVGPLSLLHPAIKNFMLYDPKEHRKREEYTDPMERDEIVRNAWRQVSAALLQESILAWGNHHLYSRTNPHLDSQIQSLMDALSGFLEHLPMLDDGPFKHGWIPPLRRLIFRCAKLCYILASDPGNWVITLPPPSLAQGVCIFPGLTLVRDHDRDPLREPRVFIFPKWVKVDHADKSNNAEAQNNMQRDSFDEWRD</sequence>
<gene>
    <name evidence="2" type="ORF">MAC_06824</name>
</gene>
<name>E9EAC5_METAQ</name>
<protein>
    <submittedName>
        <fullName evidence="2">Uncharacterized protein</fullName>
    </submittedName>
</protein>